<dbReference type="OrthoDB" id="430207at2759"/>
<evidence type="ECO:0000256" key="3">
    <source>
        <dbReference type="ARBA" id="ARBA00022692"/>
    </source>
</evidence>
<dbReference type="Pfam" id="PF04117">
    <property type="entry name" value="Mpv17_PMP22"/>
    <property type="match status" value="1"/>
</dbReference>
<feature type="region of interest" description="Disordered" evidence="7">
    <location>
        <begin position="34"/>
        <end position="80"/>
    </location>
</feature>
<dbReference type="PANTHER" id="PTHR11266">
    <property type="entry name" value="PEROXISOMAL MEMBRANE PROTEIN 2, PXMP2 MPV17"/>
    <property type="match status" value="1"/>
</dbReference>
<proteinExistence type="inferred from homology"/>
<keyword evidence="3 6" id="KW-0812">Transmembrane</keyword>
<comment type="subcellular location">
    <subcellularLocation>
        <location evidence="1">Membrane</location>
        <topology evidence="1">Multi-pass membrane protein</topology>
    </subcellularLocation>
</comment>
<feature type="compositionally biased region" description="Basic residues" evidence="7">
    <location>
        <begin position="58"/>
        <end position="79"/>
    </location>
</feature>
<evidence type="ECO:0000313" key="9">
    <source>
        <dbReference type="Proteomes" id="UP000316726"/>
    </source>
</evidence>
<dbReference type="PANTHER" id="PTHR11266:SF80">
    <property type="entry name" value="PEROXISOMAL MEMBRANE PROTEIN 2"/>
    <property type="match status" value="1"/>
</dbReference>
<keyword evidence="5 6" id="KW-0472">Membrane</keyword>
<evidence type="ECO:0000256" key="7">
    <source>
        <dbReference type="SAM" id="MobiDB-lite"/>
    </source>
</evidence>
<evidence type="ECO:0000256" key="1">
    <source>
        <dbReference type="ARBA" id="ARBA00004141"/>
    </source>
</evidence>
<organism evidence="8 9">
    <name type="scientific">Chloropicon primus</name>
    <dbReference type="NCBI Taxonomy" id="1764295"/>
    <lineage>
        <taxon>Eukaryota</taxon>
        <taxon>Viridiplantae</taxon>
        <taxon>Chlorophyta</taxon>
        <taxon>Chloropicophyceae</taxon>
        <taxon>Chloropicales</taxon>
        <taxon>Chloropicaceae</taxon>
        <taxon>Chloropicon</taxon>
    </lineage>
</organism>
<evidence type="ECO:0000256" key="4">
    <source>
        <dbReference type="ARBA" id="ARBA00022989"/>
    </source>
</evidence>
<accession>A0A5B8MH76</accession>
<name>A0A5B8MH76_9CHLO</name>
<keyword evidence="4 6" id="KW-1133">Transmembrane helix</keyword>
<feature type="transmembrane region" description="Helical" evidence="6">
    <location>
        <begin position="236"/>
        <end position="256"/>
    </location>
</feature>
<feature type="transmembrane region" description="Helical" evidence="6">
    <location>
        <begin position="133"/>
        <end position="151"/>
    </location>
</feature>
<dbReference type="GO" id="GO:0016020">
    <property type="term" value="C:membrane"/>
    <property type="evidence" value="ECO:0007669"/>
    <property type="project" value="UniProtKB-SubCell"/>
</dbReference>
<reference evidence="8 9" key="1">
    <citation type="submission" date="2018-07" db="EMBL/GenBank/DDBJ databases">
        <title>The complete nuclear genome of the prasinophyte Chloropicon primus (CCMP1205).</title>
        <authorList>
            <person name="Pombert J.-F."/>
            <person name="Otis C."/>
            <person name="Turmel M."/>
            <person name="Lemieux C."/>
        </authorList>
    </citation>
    <scope>NUCLEOTIDE SEQUENCE [LARGE SCALE GENOMIC DNA]</scope>
    <source>
        <strain evidence="8 9">CCMP1205</strain>
    </source>
</reference>
<comment type="similarity">
    <text evidence="2 6">Belongs to the peroxisomal membrane protein PXMP2/4 family.</text>
</comment>
<dbReference type="STRING" id="1764295.A0A5B8MH76"/>
<dbReference type="GO" id="GO:0005737">
    <property type="term" value="C:cytoplasm"/>
    <property type="evidence" value="ECO:0007669"/>
    <property type="project" value="TreeGrafter"/>
</dbReference>
<keyword evidence="9" id="KW-1185">Reference proteome</keyword>
<sequence>MTTWVKSACRNADRVVKQQGVVLGRRVTALAAQGPAPRGVATGLPRGLTGRGPSQSSRGRRKRGERRRRKRGERGGRKRGGGEPLGLLAWYLALVDKHPIPMKLATTAFLNFAGDLICQLTLEDGPFNYRRSATFTFLGLALVAPALHFWYLNLSKFVTTLGLTSNKAALVSVLCDQLVFSPVFIGTFLSCLTCLEGKPAEIIPRLKAGWLDSLVLNWKIWVPFQLVNFRFVPQNYQVLFANLVALIWNTGLSFIANKSKKEEGGDKKGVKGKAK</sequence>
<evidence type="ECO:0000313" key="8">
    <source>
        <dbReference type="EMBL" id="QDZ19434.1"/>
    </source>
</evidence>
<evidence type="ECO:0000256" key="5">
    <source>
        <dbReference type="ARBA" id="ARBA00023136"/>
    </source>
</evidence>
<gene>
    <name evidence="8" type="ORF">A3770_02p19520</name>
</gene>
<dbReference type="EMBL" id="CP031035">
    <property type="protein sequence ID" value="QDZ19434.1"/>
    <property type="molecule type" value="Genomic_DNA"/>
</dbReference>
<protein>
    <submittedName>
        <fullName evidence="8">Mpv17/PMP22 family protein</fullName>
    </submittedName>
</protein>
<evidence type="ECO:0000256" key="2">
    <source>
        <dbReference type="ARBA" id="ARBA00006824"/>
    </source>
</evidence>
<dbReference type="Proteomes" id="UP000316726">
    <property type="component" value="Chromosome 2"/>
</dbReference>
<evidence type="ECO:0000256" key="6">
    <source>
        <dbReference type="RuleBase" id="RU363053"/>
    </source>
</evidence>
<dbReference type="AlphaFoldDB" id="A0A5B8MH76"/>
<dbReference type="InterPro" id="IPR007248">
    <property type="entry name" value="Mpv17_PMP22"/>
</dbReference>